<dbReference type="Gene3D" id="3.40.50.720">
    <property type="entry name" value="NAD(P)-binding Rossmann-like Domain"/>
    <property type="match status" value="1"/>
</dbReference>
<dbReference type="EMBL" id="KV749347">
    <property type="protein sequence ID" value="OCL09870.1"/>
    <property type="molecule type" value="Genomic_DNA"/>
</dbReference>
<evidence type="ECO:0000313" key="1">
    <source>
        <dbReference type="EMBL" id="OCL09870.1"/>
    </source>
</evidence>
<keyword evidence="2" id="KW-1185">Reference proteome</keyword>
<gene>
    <name evidence="1" type="ORF">AOQ84DRAFT_353808</name>
</gene>
<feature type="non-terminal residue" evidence="1">
    <location>
        <position position="65"/>
    </location>
</feature>
<dbReference type="SUPFAM" id="SSF51735">
    <property type="entry name" value="NAD(P)-binding Rossmann-fold domains"/>
    <property type="match status" value="1"/>
</dbReference>
<sequence>MRPWCLVTPASRGIGFALARHLLQTTQAPIVATARTDPSKTRQSILDGLSGVDERRLHVLRLDVL</sequence>
<name>A0A8E2F3X6_9PEZI</name>
<organism evidence="1 2">
    <name type="scientific">Glonium stellatum</name>
    <dbReference type="NCBI Taxonomy" id="574774"/>
    <lineage>
        <taxon>Eukaryota</taxon>
        <taxon>Fungi</taxon>
        <taxon>Dikarya</taxon>
        <taxon>Ascomycota</taxon>
        <taxon>Pezizomycotina</taxon>
        <taxon>Dothideomycetes</taxon>
        <taxon>Pleosporomycetidae</taxon>
        <taxon>Gloniales</taxon>
        <taxon>Gloniaceae</taxon>
        <taxon>Glonium</taxon>
    </lineage>
</organism>
<dbReference type="OrthoDB" id="5296at2759"/>
<reference evidence="1 2" key="1">
    <citation type="journal article" date="2016" name="Nat. Commun.">
        <title>Ectomycorrhizal ecology is imprinted in the genome of the dominant symbiotic fungus Cenococcum geophilum.</title>
        <authorList>
            <consortium name="DOE Joint Genome Institute"/>
            <person name="Peter M."/>
            <person name="Kohler A."/>
            <person name="Ohm R.A."/>
            <person name="Kuo A."/>
            <person name="Krutzmann J."/>
            <person name="Morin E."/>
            <person name="Arend M."/>
            <person name="Barry K.W."/>
            <person name="Binder M."/>
            <person name="Choi C."/>
            <person name="Clum A."/>
            <person name="Copeland A."/>
            <person name="Grisel N."/>
            <person name="Haridas S."/>
            <person name="Kipfer T."/>
            <person name="LaButti K."/>
            <person name="Lindquist E."/>
            <person name="Lipzen A."/>
            <person name="Maire R."/>
            <person name="Meier B."/>
            <person name="Mihaltcheva S."/>
            <person name="Molinier V."/>
            <person name="Murat C."/>
            <person name="Poggeler S."/>
            <person name="Quandt C.A."/>
            <person name="Sperisen C."/>
            <person name="Tritt A."/>
            <person name="Tisserant E."/>
            <person name="Crous P.W."/>
            <person name="Henrissat B."/>
            <person name="Nehls U."/>
            <person name="Egli S."/>
            <person name="Spatafora J.W."/>
            <person name="Grigoriev I.V."/>
            <person name="Martin F.M."/>
        </authorList>
    </citation>
    <scope>NUCLEOTIDE SEQUENCE [LARGE SCALE GENOMIC DNA]</scope>
    <source>
        <strain evidence="1 2">CBS 207.34</strain>
    </source>
</reference>
<dbReference type="InterPro" id="IPR036291">
    <property type="entry name" value="NAD(P)-bd_dom_sf"/>
</dbReference>
<evidence type="ECO:0000313" key="2">
    <source>
        <dbReference type="Proteomes" id="UP000250140"/>
    </source>
</evidence>
<dbReference type="AlphaFoldDB" id="A0A8E2F3X6"/>
<accession>A0A8E2F3X6</accession>
<evidence type="ECO:0008006" key="3">
    <source>
        <dbReference type="Google" id="ProtNLM"/>
    </source>
</evidence>
<dbReference type="Proteomes" id="UP000250140">
    <property type="component" value="Unassembled WGS sequence"/>
</dbReference>
<proteinExistence type="predicted"/>
<protein>
    <recommendedName>
        <fullName evidence="3">Short-chain dehydrogenase/reductase</fullName>
    </recommendedName>
</protein>